<proteinExistence type="predicted"/>
<keyword evidence="3" id="KW-1185">Reference proteome</keyword>
<feature type="region of interest" description="Disordered" evidence="1">
    <location>
        <begin position="157"/>
        <end position="187"/>
    </location>
</feature>
<evidence type="ECO:0000313" key="3">
    <source>
        <dbReference type="Proteomes" id="UP000596661"/>
    </source>
</evidence>
<feature type="compositionally biased region" description="Polar residues" evidence="1">
    <location>
        <begin position="157"/>
        <end position="170"/>
    </location>
</feature>
<reference evidence="2" key="1">
    <citation type="submission" date="2018-11" db="EMBL/GenBank/DDBJ databases">
        <authorList>
            <person name="Grassa J C."/>
        </authorList>
    </citation>
    <scope>NUCLEOTIDE SEQUENCE [LARGE SCALE GENOMIC DNA]</scope>
</reference>
<dbReference type="AlphaFoldDB" id="A0A803Q6C6"/>
<feature type="region of interest" description="Disordered" evidence="1">
    <location>
        <begin position="15"/>
        <end position="34"/>
    </location>
</feature>
<organism evidence="2 3">
    <name type="scientific">Cannabis sativa</name>
    <name type="common">Hemp</name>
    <name type="synonym">Marijuana</name>
    <dbReference type="NCBI Taxonomy" id="3483"/>
    <lineage>
        <taxon>Eukaryota</taxon>
        <taxon>Viridiplantae</taxon>
        <taxon>Streptophyta</taxon>
        <taxon>Embryophyta</taxon>
        <taxon>Tracheophyta</taxon>
        <taxon>Spermatophyta</taxon>
        <taxon>Magnoliopsida</taxon>
        <taxon>eudicotyledons</taxon>
        <taxon>Gunneridae</taxon>
        <taxon>Pentapetalae</taxon>
        <taxon>rosids</taxon>
        <taxon>fabids</taxon>
        <taxon>Rosales</taxon>
        <taxon>Cannabaceae</taxon>
        <taxon>Cannabis</taxon>
    </lineage>
</organism>
<dbReference type="EMBL" id="UZAU01000648">
    <property type="status" value="NOT_ANNOTATED_CDS"/>
    <property type="molecule type" value="Genomic_DNA"/>
</dbReference>
<reference evidence="2" key="2">
    <citation type="submission" date="2021-03" db="UniProtKB">
        <authorList>
            <consortium name="EnsemblPlants"/>
        </authorList>
    </citation>
    <scope>IDENTIFICATION</scope>
</reference>
<evidence type="ECO:0000313" key="2">
    <source>
        <dbReference type="EnsemblPlants" id="cds.evm.model.07.773"/>
    </source>
</evidence>
<protein>
    <submittedName>
        <fullName evidence="2">Uncharacterized protein</fullName>
    </submittedName>
</protein>
<dbReference type="Proteomes" id="UP000596661">
    <property type="component" value="Chromosome 7"/>
</dbReference>
<accession>A0A803Q6C6</accession>
<dbReference type="EnsemblPlants" id="evm.model.07.773">
    <property type="protein sequence ID" value="cds.evm.model.07.773"/>
    <property type="gene ID" value="evm.TU.07.773"/>
</dbReference>
<sequence>MSRIVIFDESTFPNHTTDTSLSPSQSSVSNTSSKIPTVSFPDTIEFLFPHDTTNHPHVTICTNFSIYEISEEQSLKDPSFDASPRIHAPPIGVISHESQLPVLSLGPVPISSTGQVTKSIQTNFAHAASPAAVASPTAFSTPVITFALPSQLPSKVSTPLIPTSGNTQNMRTREKSGIRKPKAYLAT</sequence>
<feature type="compositionally biased region" description="Basic residues" evidence="1">
    <location>
        <begin position="178"/>
        <end position="187"/>
    </location>
</feature>
<dbReference type="Gramene" id="evm.model.07.773">
    <property type="protein sequence ID" value="cds.evm.model.07.773"/>
    <property type="gene ID" value="evm.TU.07.773"/>
</dbReference>
<feature type="compositionally biased region" description="Low complexity" evidence="1">
    <location>
        <begin position="16"/>
        <end position="33"/>
    </location>
</feature>
<evidence type="ECO:0000256" key="1">
    <source>
        <dbReference type="SAM" id="MobiDB-lite"/>
    </source>
</evidence>
<name>A0A803Q6C6_CANSA</name>